<evidence type="ECO:0000313" key="2">
    <source>
        <dbReference type="EMBL" id="MBC6447622.1"/>
    </source>
</evidence>
<dbReference type="EMBL" id="JABVED010000005">
    <property type="protein sequence ID" value="MBC6447622.1"/>
    <property type="molecule type" value="Genomic_DNA"/>
</dbReference>
<dbReference type="Gene3D" id="1.10.260.40">
    <property type="entry name" value="lambda repressor-like DNA-binding domains"/>
    <property type="match status" value="1"/>
</dbReference>
<proteinExistence type="predicted"/>
<sequence length="280" mass="30268">MSVSKPAAAREMGAELRKLRAAAGMTLRAVESRTGISNAKISLWETGQRLAAHDDLLLVLDAIGAVGDDRERLLGKWRAATEGPGQLLGSAPLVGTALAQLIDQEQAARRITTVSPLLIPGLLQISSYAREIFGQSPDAHTRLAIRMGRQEILTRKRNPVELHALIDDGALMRPIAPPEAMTDQMRHLLTMAELPNVTIQLVPSTAPGYSPHLAGAFIMFEFPSAAPIVHLEHYRASVTLWDEEDVSGFAAAAVKVAERALSPVRTLDVIKELIEGMEAE</sequence>
<name>A0ABR7L5J5_9PSEU</name>
<organism evidence="2 3">
    <name type="scientific">Actinokineospora xionganensis</name>
    <dbReference type="NCBI Taxonomy" id="2684470"/>
    <lineage>
        <taxon>Bacteria</taxon>
        <taxon>Bacillati</taxon>
        <taxon>Actinomycetota</taxon>
        <taxon>Actinomycetes</taxon>
        <taxon>Pseudonocardiales</taxon>
        <taxon>Pseudonocardiaceae</taxon>
        <taxon>Actinokineospora</taxon>
    </lineage>
</organism>
<evidence type="ECO:0000313" key="3">
    <source>
        <dbReference type="Proteomes" id="UP000734823"/>
    </source>
</evidence>
<keyword evidence="3" id="KW-1185">Reference proteome</keyword>
<dbReference type="InterPro" id="IPR001387">
    <property type="entry name" value="Cro/C1-type_HTH"/>
</dbReference>
<dbReference type="SMART" id="SM00530">
    <property type="entry name" value="HTH_XRE"/>
    <property type="match status" value="1"/>
</dbReference>
<protein>
    <submittedName>
        <fullName evidence="2">Helix-turn-helix domain-containing protein</fullName>
    </submittedName>
</protein>
<dbReference type="InterPro" id="IPR010982">
    <property type="entry name" value="Lambda_DNA-bd_dom_sf"/>
</dbReference>
<dbReference type="RefSeq" id="WP_187220147.1">
    <property type="nucleotide sequence ID" value="NZ_JABVED010000005.1"/>
</dbReference>
<gene>
    <name evidence="2" type="ORF">GPZ80_10610</name>
</gene>
<accession>A0ABR7L5J5</accession>
<comment type="caution">
    <text evidence="2">The sequence shown here is derived from an EMBL/GenBank/DDBJ whole genome shotgun (WGS) entry which is preliminary data.</text>
</comment>
<feature type="domain" description="HTH cro/C1-type" evidence="1">
    <location>
        <begin position="16"/>
        <end position="73"/>
    </location>
</feature>
<dbReference type="PROSITE" id="PS50943">
    <property type="entry name" value="HTH_CROC1"/>
    <property type="match status" value="1"/>
</dbReference>
<dbReference type="Proteomes" id="UP000734823">
    <property type="component" value="Unassembled WGS sequence"/>
</dbReference>
<evidence type="ECO:0000259" key="1">
    <source>
        <dbReference type="PROSITE" id="PS50943"/>
    </source>
</evidence>
<dbReference type="Pfam" id="PF19054">
    <property type="entry name" value="DUF5753"/>
    <property type="match status" value="1"/>
</dbReference>
<dbReference type="InterPro" id="IPR043917">
    <property type="entry name" value="DUF5753"/>
</dbReference>
<dbReference type="SUPFAM" id="SSF47413">
    <property type="entry name" value="lambda repressor-like DNA-binding domains"/>
    <property type="match status" value="1"/>
</dbReference>
<dbReference type="CDD" id="cd00093">
    <property type="entry name" value="HTH_XRE"/>
    <property type="match status" value="1"/>
</dbReference>
<reference evidence="2 3" key="1">
    <citation type="submission" date="2020-06" db="EMBL/GenBank/DDBJ databases">
        <title>Actinokineospora xiongansis sp. nov., isolated from soil of Baiyangdian.</title>
        <authorList>
            <person name="Zhang X."/>
        </authorList>
    </citation>
    <scope>NUCLEOTIDE SEQUENCE [LARGE SCALE GENOMIC DNA]</scope>
    <source>
        <strain evidence="2 3">HBU206404</strain>
    </source>
</reference>
<dbReference type="Pfam" id="PF13560">
    <property type="entry name" value="HTH_31"/>
    <property type="match status" value="1"/>
</dbReference>